<dbReference type="CDD" id="cd10456">
    <property type="entry name" value="GIY-YIG_UPF0213"/>
    <property type="match status" value="1"/>
</dbReference>
<comment type="similarity">
    <text evidence="1">Belongs to the UPF0213 family.</text>
</comment>
<accession>A0A5R9GGA2</accession>
<protein>
    <submittedName>
        <fullName evidence="3">GIY-YIG nuclease family protein</fullName>
    </submittedName>
</protein>
<proteinExistence type="inferred from homology"/>
<evidence type="ECO:0000313" key="3">
    <source>
        <dbReference type="EMBL" id="TLS65956.1"/>
    </source>
</evidence>
<dbReference type="RefSeq" id="WP_138239986.1">
    <property type="nucleotide sequence ID" value="NZ_VBRY01000012.1"/>
</dbReference>
<sequence>MNKPGQQPAAALQPDTDIPAASPAPWFIYLIRCRDGQLYTGITTDVERRLSEHRAGKGAKYLRGRTPLSLAFSQKVGSHSDALKMERTIKKLSKTEKEKLICSSDCISGGET</sequence>
<dbReference type="PANTHER" id="PTHR34477">
    <property type="entry name" value="UPF0213 PROTEIN YHBQ"/>
    <property type="match status" value="1"/>
</dbReference>
<dbReference type="Pfam" id="PF01541">
    <property type="entry name" value="GIY-YIG"/>
    <property type="match status" value="1"/>
</dbReference>
<dbReference type="InterPro" id="IPR050190">
    <property type="entry name" value="UPF0213_domain"/>
</dbReference>
<dbReference type="SUPFAM" id="SSF82771">
    <property type="entry name" value="GIY-YIG endonuclease"/>
    <property type="match status" value="1"/>
</dbReference>
<dbReference type="AlphaFoldDB" id="A0A5R9GGA2"/>
<dbReference type="InterPro" id="IPR000305">
    <property type="entry name" value="GIY-YIG_endonuc"/>
</dbReference>
<name>A0A5R9GGA2_9PROT</name>
<evidence type="ECO:0000313" key="4">
    <source>
        <dbReference type="Proteomes" id="UP000306585"/>
    </source>
</evidence>
<keyword evidence="4" id="KW-1185">Reference proteome</keyword>
<dbReference type="EMBL" id="VBRY01000012">
    <property type="protein sequence ID" value="TLS65956.1"/>
    <property type="molecule type" value="Genomic_DNA"/>
</dbReference>
<dbReference type="InterPro" id="IPR035901">
    <property type="entry name" value="GIY-YIG_endonuc_sf"/>
</dbReference>
<dbReference type="Proteomes" id="UP000306585">
    <property type="component" value="Unassembled WGS sequence"/>
</dbReference>
<dbReference type="PANTHER" id="PTHR34477:SF1">
    <property type="entry name" value="UPF0213 PROTEIN YHBQ"/>
    <property type="match status" value="1"/>
</dbReference>
<dbReference type="Gene3D" id="3.40.1440.10">
    <property type="entry name" value="GIY-YIG endonuclease"/>
    <property type="match status" value="1"/>
</dbReference>
<dbReference type="PROSITE" id="PS50164">
    <property type="entry name" value="GIY_YIG"/>
    <property type="match status" value="1"/>
</dbReference>
<evidence type="ECO:0000256" key="1">
    <source>
        <dbReference type="ARBA" id="ARBA00007435"/>
    </source>
</evidence>
<evidence type="ECO:0000259" key="2">
    <source>
        <dbReference type="PROSITE" id="PS50164"/>
    </source>
</evidence>
<comment type="caution">
    <text evidence="3">The sequence shown here is derived from an EMBL/GenBank/DDBJ whole genome shotgun (WGS) entry which is preliminary data.</text>
</comment>
<feature type="domain" description="GIY-YIG" evidence="2">
    <location>
        <begin position="24"/>
        <end position="99"/>
    </location>
</feature>
<gene>
    <name evidence="3" type="ORF">FEF65_11580</name>
</gene>
<reference evidence="3 4" key="1">
    <citation type="journal article" date="2019" name="Appl. Environ. Microbiol.">
        <title>Environmental Evidence and Genomic Insight of Iron-oxidizing Bacteria Preference Towards More Corrosion Resistant Stainless Steel at Higher Salinities.</title>
        <authorList>
            <person name="Garrison C.E."/>
            <person name="Price K.A."/>
            <person name="Field E.K."/>
        </authorList>
    </citation>
    <scope>NUCLEOTIDE SEQUENCE [LARGE SCALE GENOMIC DNA]</scope>
    <source>
        <strain evidence="3 4">P3</strain>
    </source>
</reference>
<organism evidence="3 4">
    <name type="scientific">Mariprofundus erugo</name>
    <dbReference type="NCBI Taxonomy" id="2528639"/>
    <lineage>
        <taxon>Bacteria</taxon>
        <taxon>Pseudomonadati</taxon>
        <taxon>Pseudomonadota</taxon>
        <taxon>Candidatius Mariprofundia</taxon>
        <taxon>Mariprofundales</taxon>
        <taxon>Mariprofundaceae</taxon>
        <taxon>Mariprofundus</taxon>
    </lineage>
</organism>